<dbReference type="InterPro" id="IPR011990">
    <property type="entry name" value="TPR-like_helical_dom_sf"/>
</dbReference>
<organism evidence="1">
    <name type="scientific">Siphoviridae sp. ctuy39</name>
    <dbReference type="NCBI Taxonomy" id="2825719"/>
    <lineage>
        <taxon>Viruses</taxon>
        <taxon>Duplodnaviria</taxon>
        <taxon>Heunggongvirae</taxon>
        <taxon>Uroviricota</taxon>
        <taxon>Caudoviricetes</taxon>
    </lineage>
</organism>
<evidence type="ECO:0000313" key="1">
    <source>
        <dbReference type="EMBL" id="DAG05065.1"/>
    </source>
</evidence>
<reference evidence="1" key="1">
    <citation type="journal article" date="2021" name="Proc. Natl. Acad. Sci. U.S.A.">
        <title>A Catalog of Tens of Thousands of Viruses from Human Metagenomes Reveals Hidden Associations with Chronic Diseases.</title>
        <authorList>
            <person name="Tisza M.J."/>
            <person name="Buck C.B."/>
        </authorList>
    </citation>
    <scope>NUCLEOTIDE SEQUENCE</scope>
    <source>
        <strain evidence="1">Ctuy39</strain>
    </source>
</reference>
<sequence length="189" mass="22541">MGLLSKLFAKNVFSFQPDFSKSEYDNWLNYMSMGGTNEYWKTLKIKNNWIFPKDSTEIFMEYQKELRPVFNKYSDLINKIETQWSIVYNSKDYTCRLACEIEKECYEAIKLLKKLCEIDLKYEETPMPGSKAFKRLAMLYERQGKYESSVDICKQAIHFGMDERARMLRMIKKANRTPTDEEMKLINSK</sequence>
<name>A0A8S5VE66_9CAUD</name>
<accession>A0A8S5VE66</accession>
<protein>
    <submittedName>
        <fullName evidence="1">Tetratrico peptide repeat</fullName>
    </submittedName>
</protein>
<dbReference type="EMBL" id="BK016249">
    <property type="protein sequence ID" value="DAG05065.1"/>
    <property type="molecule type" value="Genomic_DNA"/>
</dbReference>
<dbReference type="Gene3D" id="1.25.40.10">
    <property type="entry name" value="Tetratricopeptide repeat domain"/>
    <property type="match status" value="1"/>
</dbReference>
<proteinExistence type="predicted"/>
<dbReference type="SUPFAM" id="SSF48452">
    <property type="entry name" value="TPR-like"/>
    <property type="match status" value="1"/>
</dbReference>